<organism evidence="9 10">
    <name type="scientific">Andalucia godoyi</name>
    <name type="common">Flagellate</name>
    <dbReference type="NCBI Taxonomy" id="505711"/>
    <lineage>
        <taxon>Eukaryota</taxon>
        <taxon>Discoba</taxon>
        <taxon>Jakobida</taxon>
        <taxon>Andalucina</taxon>
        <taxon>Andaluciidae</taxon>
        <taxon>Andalucia</taxon>
    </lineage>
</organism>
<keyword evidence="5" id="KW-0999">Mitochondrion inner membrane</keyword>
<keyword evidence="7" id="KW-0496">Mitochondrion</keyword>
<dbReference type="InterPro" id="IPR007512">
    <property type="entry name" value="Mic10"/>
</dbReference>
<evidence type="ECO:0000256" key="4">
    <source>
        <dbReference type="ARBA" id="ARBA00022692"/>
    </source>
</evidence>
<name>A0A8K0AGQ5_ANDGO</name>
<accession>A0A8K0AGQ5</accession>
<comment type="subcellular location">
    <subcellularLocation>
        <location evidence="2">Mitochondrion inner membrane</location>
        <topology evidence="2">Single-pass membrane protein</topology>
    </subcellularLocation>
</comment>
<comment type="function">
    <text evidence="1">Component of the MICOS complex, a large protein complex of the mitochondrial inner membrane that plays crucial roles in the maintenance of crista junctions, inner membrane architecture, and formation of contact sites to the outer membrane.</text>
</comment>
<evidence type="ECO:0000256" key="5">
    <source>
        <dbReference type="ARBA" id="ARBA00022792"/>
    </source>
</evidence>
<sequence>MAEATTSSASEFEVAKKWDLASENMIRKTAKGALFAVLPALLLLRRPVTRVAAVAFAGGIGAGIGYTEAKYAFETGFPKIDQE</sequence>
<evidence type="ECO:0000256" key="7">
    <source>
        <dbReference type="ARBA" id="ARBA00023128"/>
    </source>
</evidence>
<dbReference type="Pfam" id="PF04418">
    <property type="entry name" value="DUF543"/>
    <property type="match status" value="1"/>
</dbReference>
<keyword evidence="10" id="KW-1185">Reference proteome</keyword>
<keyword evidence="6" id="KW-1133">Transmembrane helix</keyword>
<dbReference type="EMBL" id="VRVR01000052">
    <property type="protein sequence ID" value="KAF0852219.1"/>
    <property type="molecule type" value="Genomic_DNA"/>
</dbReference>
<dbReference type="GO" id="GO:0061617">
    <property type="term" value="C:MICOS complex"/>
    <property type="evidence" value="ECO:0007669"/>
    <property type="project" value="InterPro"/>
</dbReference>
<evidence type="ECO:0000256" key="3">
    <source>
        <dbReference type="ARBA" id="ARBA00006792"/>
    </source>
</evidence>
<comment type="caution">
    <text evidence="9">The sequence shown here is derived from an EMBL/GenBank/DDBJ whole genome shotgun (WGS) entry which is preliminary data.</text>
</comment>
<evidence type="ECO:0000256" key="2">
    <source>
        <dbReference type="ARBA" id="ARBA00004434"/>
    </source>
</evidence>
<protein>
    <submittedName>
        <fullName evidence="9">Mitochondrial MICOS protein Mic10</fullName>
    </submittedName>
</protein>
<keyword evidence="4" id="KW-0812">Transmembrane</keyword>
<evidence type="ECO:0000256" key="6">
    <source>
        <dbReference type="ARBA" id="ARBA00022989"/>
    </source>
</evidence>
<evidence type="ECO:0000256" key="8">
    <source>
        <dbReference type="ARBA" id="ARBA00023136"/>
    </source>
</evidence>
<evidence type="ECO:0000313" key="9">
    <source>
        <dbReference type="EMBL" id="KAF0852219.1"/>
    </source>
</evidence>
<dbReference type="PANTHER" id="PTHR21304:SF0">
    <property type="entry name" value="MICOS COMPLEX SUBUNIT MIC10"/>
    <property type="match status" value="1"/>
</dbReference>
<dbReference type="Proteomes" id="UP000799049">
    <property type="component" value="Unassembled WGS sequence"/>
</dbReference>
<evidence type="ECO:0000256" key="1">
    <source>
        <dbReference type="ARBA" id="ARBA00002689"/>
    </source>
</evidence>
<comment type="similarity">
    <text evidence="3">Belongs to the MICOS complex subunit Mic10 family.</text>
</comment>
<dbReference type="PANTHER" id="PTHR21304">
    <property type="entry name" value="MICOS COMPLEX SUBUNIT MIC10"/>
    <property type="match status" value="1"/>
</dbReference>
<keyword evidence="8" id="KW-0472">Membrane</keyword>
<gene>
    <name evidence="9" type="ORF">ANDGO_01280</name>
</gene>
<dbReference type="AlphaFoldDB" id="A0A8K0AGQ5"/>
<reference evidence="9" key="1">
    <citation type="submission" date="2019-09" db="EMBL/GenBank/DDBJ databases">
        <title>The Mitochondrial Proteome of the Jakobid, Andalucia godoyi, a Protist With the Most Gene-Rich and Bacteria-Like Mitochondrial Genome.</title>
        <authorList>
            <person name="Gray M.W."/>
            <person name="Burger G."/>
            <person name="Derelle R."/>
            <person name="Klimes V."/>
            <person name="Leger M."/>
            <person name="Sarrasin M."/>
            <person name="Vlcek C."/>
            <person name="Roger A.J."/>
            <person name="Elias M."/>
            <person name="Lang B.F."/>
        </authorList>
    </citation>
    <scope>NUCLEOTIDE SEQUENCE</scope>
    <source>
        <strain evidence="9">And28</strain>
    </source>
</reference>
<proteinExistence type="inferred from homology"/>
<evidence type="ECO:0000313" key="10">
    <source>
        <dbReference type="Proteomes" id="UP000799049"/>
    </source>
</evidence>